<proteinExistence type="predicted"/>
<dbReference type="AlphaFoldDB" id="A0A0A8Y1I5"/>
<accession>A0A0A8Y1I5</accession>
<name>A0A0A8Y1I5_ARUDO</name>
<sequence length="51" mass="6202">MDGGSILICHYKEKIYHFYHFLVLKSWCYYFRNYPVCAIVSVIILDLEFCF</sequence>
<reference evidence="1" key="2">
    <citation type="journal article" date="2015" name="Data Brief">
        <title>Shoot transcriptome of the giant reed, Arundo donax.</title>
        <authorList>
            <person name="Barrero R.A."/>
            <person name="Guerrero F.D."/>
            <person name="Moolhuijzen P."/>
            <person name="Goolsby J.A."/>
            <person name="Tidwell J."/>
            <person name="Bellgard S.E."/>
            <person name="Bellgard M.I."/>
        </authorList>
    </citation>
    <scope>NUCLEOTIDE SEQUENCE</scope>
    <source>
        <tissue evidence="1">Shoot tissue taken approximately 20 cm above the soil surface</tissue>
    </source>
</reference>
<organism evidence="1">
    <name type="scientific">Arundo donax</name>
    <name type="common">Giant reed</name>
    <name type="synonym">Donax arundinaceus</name>
    <dbReference type="NCBI Taxonomy" id="35708"/>
    <lineage>
        <taxon>Eukaryota</taxon>
        <taxon>Viridiplantae</taxon>
        <taxon>Streptophyta</taxon>
        <taxon>Embryophyta</taxon>
        <taxon>Tracheophyta</taxon>
        <taxon>Spermatophyta</taxon>
        <taxon>Magnoliopsida</taxon>
        <taxon>Liliopsida</taxon>
        <taxon>Poales</taxon>
        <taxon>Poaceae</taxon>
        <taxon>PACMAD clade</taxon>
        <taxon>Arundinoideae</taxon>
        <taxon>Arundineae</taxon>
        <taxon>Arundo</taxon>
    </lineage>
</organism>
<dbReference type="EMBL" id="GBRH01278965">
    <property type="protein sequence ID" value="JAD18930.1"/>
    <property type="molecule type" value="Transcribed_RNA"/>
</dbReference>
<protein>
    <submittedName>
        <fullName evidence="1">Uncharacterized protein</fullName>
    </submittedName>
</protein>
<evidence type="ECO:0000313" key="1">
    <source>
        <dbReference type="EMBL" id="JAD18930.1"/>
    </source>
</evidence>
<reference evidence="1" key="1">
    <citation type="submission" date="2014-09" db="EMBL/GenBank/DDBJ databases">
        <authorList>
            <person name="Magalhaes I.L.F."/>
            <person name="Oliveira U."/>
            <person name="Santos F.R."/>
            <person name="Vidigal T.H.D.A."/>
            <person name="Brescovit A.D."/>
            <person name="Santos A.J."/>
        </authorList>
    </citation>
    <scope>NUCLEOTIDE SEQUENCE</scope>
    <source>
        <tissue evidence="1">Shoot tissue taken approximately 20 cm above the soil surface</tissue>
    </source>
</reference>